<protein>
    <submittedName>
        <fullName evidence="3">Late nodulin</fullName>
    </submittedName>
</protein>
<feature type="signal peptide" evidence="1">
    <location>
        <begin position="1"/>
        <end position="24"/>
    </location>
</feature>
<dbReference type="InterPro" id="IPR009810">
    <property type="entry name" value="Nodulin_late_dom"/>
</dbReference>
<sequence>MTTFFKSVYTMIILLLLFLFVTNASKSANCTSTVNCVHTPCMSPTLPLTGRSTQDNTSFKNNCILYFPM</sequence>
<dbReference type="AlphaFoldDB" id="A0A072TWF5"/>
<proteinExistence type="predicted"/>
<evidence type="ECO:0000313" key="5">
    <source>
        <dbReference type="Proteomes" id="UP000002051"/>
    </source>
</evidence>
<reference evidence="3 5" key="1">
    <citation type="journal article" date="2011" name="Nature">
        <title>The Medicago genome provides insight into the evolution of rhizobial symbioses.</title>
        <authorList>
            <person name="Young N.D."/>
            <person name="Debelle F."/>
            <person name="Oldroyd G.E."/>
            <person name="Geurts R."/>
            <person name="Cannon S.B."/>
            <person name="Udvardi M.K."/>
            <person name="Benedito V.A."/>
            <person name="Mayer K.F."/>
            <person name="Gouzy J."/>
            <person name="Schoof H."/>
            <person name="Van de Peer Y."/>
            <person name="Proost S."/>
            <person name="Cook D.R."/>
            <person name="Meyers B.C."/>
            <person name="Spannagl M."/>
            <person name="Cheung F."/>
            <person name="De Mita S."/>
            <person name="Krishnakumar V."/>
            <person name="Gundlach H."/>
            <person name="Zhou S."/>
            <person name="Mudge J."/>
            <person name="Bharti A.K."/>
            <person name="Murray J.D."/>
            <person name="Naoumkina M.A."/>
            <person name="Rosen B."/>
            <person name="Silverstein K.A."/>
            <person name="Tang H."/>
            <person name="Rombauts S."/>
            <person name="Zhao P.X."/>
            <person name="Zhou P."/>
            <person name="Barbe V."/>
            <person name="Bardou P."/>
            <person name="Bechner M."/>
            <person name="Bellec A."/>
            <person name="Berger A."/>
            <person name="Berges H."/>
            <person name="Bidwell S."/>
            <person name="Bisseling T."/>
            <person name="Choisne N."/>
            <person name="Couloux A."/>
            <person name="Denny R."/>
            <person name="Deshpande S."/>
            <person name="Dai X."/>
            <person name="Doyle J.J."/>
            <person name="Dudez A.M."/>
            <person name="Farmer A.D."/>
            <person name="Fouteau S."/>
            <person name="Franken C."/>
            <person name="Gibelin C."/>
            <person name="Gish J."/>
            <person name="Goldstein S."/>
            <person name="Gonzalez A.J."/>
            <person name="Green P.J."/>
            <person name="Hallab A."/>
            <person name="Hartog M."/>
            <person name="Hua A."/>
            <person name="Humphray S.J."/>
            <person name="Jeong D.H."/>
            <person name="Jing Y."/>
            <person name="Jocker A."/>
            <person name="Kenton S.M."/>
            <person name="Kim D.J."/>
            <person name="Klee K."/>
            <person name="Lai H."/>
            <person name="Lang C."/>
            <person name="Lin S."/>
            <person name="Macmil S.L."/>
            <person name="Magdelenat G."/>
            <person name="Matthews L."/>
            <person name="McCorrison J."/>
            <person name="Monaghan E.L."/>
            <person name="Mun J.H."/>
            <person name="Najar F.Z."/>
            <person name="Nicholson C."/>
            <person name="Noirot C."/>
            <person name="O'Bleness M."/>
            <person name="Paule C.R."/>
            <person name="Poulain J."/>
            <person name="Prion F."/>
            <person name="Qin B."/>
            <person name="Qu C."/>
            <person name="Retzel E.F."/>
            <person name="Riddle C."/>
            <person name="Sallet E."/>
            <person name="Samain S."/>
            <person name="Samson N."/>
            <person name="Sanders I."/>
            <person name="Saurat O."/>
            <person name="Scarpelli C."/>
            <person name="Schiex T."/>
            <person name="Segurens B."/>
            <person name="Severin A.J."/>
            <person name="Sherrier D.J."/>
            <person name="Shi R."/>
            <person name="Sims S."/>
            <person name="Singer S.R."/>
            <person name="Sinharoy S."/>
            <person name="Sterck L."/>
            <person name="Viollet A."/>
            <person name="Wang B.B."/>
            <person name="Wang K."/>
            <person name="Wang M."/>
            <person name="Wang X."/>
            <person name="Warfsmann J."/>
            <person name="Weissenbach J."/>
            <person name="White D.D."/>
            <person name="White J.D."/>
            <person name="Wiley G.B."/>
            <person name="Wincker P."/>
            <person name="Xing Y."/>
            <person name="Yang L."/>
            <person name="Yao Z."/>
            <person name="Ying F."/>
            <person name="Zhai J."/>
            <person name="Zhou L."/>
            <person name="Zuber A."/>
            <person name="Denarie J."/>
            <person name="Dixon R.A."/>
            <person name="May G.D."/>
            <person name="Schwartz D.C."/>
            <person name="Rogers J."/>
            <person name="Quetier F."/>
            <person name="Town C.D."/>
            <person name="Roe B.A."/>
        </authorList>
    </citation>
    <scope>NUCLEOTIDE SEQUENCE [LARGE SCALE GENOMIC DNA]</scope>
    <source>
        <strain evidence="3">A17</strain>
        <strain evidence="4 5">cv. Jemalong A17</strain>
    </source>
</reference>
<keyword evidence="1" id="KW-0732">Signal</keyword>
<dbReference type="ExpressionAtlas" id="A0A072TWF5">
    <property type="expression patterns" value="differential"/>
</dbReference>
<dbReference type="Proteomes" id="UP000002051">
    <property type="component" value="Unassembled WGS sequence"/>
</dbReference>
<organism evidence="3 5">
    <name type="scientific">Medicago truncatula</name>
    <name type="common">Barrel medic</name>
    <name type="synonym">Medicago tribuloides</name>
    <dbReference type="NCBI Taxonomy" id="3880"/>
    <lineage>
        <taxon>Eukaryota</taxon>
        <taxon>Viridiplantae</taxon>
        <taxon>Streptophyta</taxon>
        <taxon>Embryophyta</taxon>
        <taxon>Tracheophyta</taxon>
        <taxon>Spermatophyta</taxon>
        <taxon>Magnoliopsida</taxon>
        <taxon>eudicotyledons</taxon>
        <taxon>Gunneridae</taxon>
        <taxon>Pentapetalae</taxon>
        <taxon>rosids</taxon>
        <taxon>fabids</taxon>
        <taxon>Fabales</taxon>
        <taxon>Fabaceae</taxon>
        <taxon>Papilionoideae</taxon>
        <taxon>50 kb inversion clade</taxon>
        <taxon>NPAAA clade</taxon>
        <taxon>Hologalegina</taxon>
        <taxon>IRL clade</taxon>
        <taxon>Trifolieae</taxon>
        <taxon>Medicago</taxon>
    </lineage>
</organism>
<evidence type="ECO:0000259" key="2">
    <source>
        <dbReference type="Pfam" id="PF07127"/>
    </source>
</evidence>
<keyword evidence="5" id="KW-1185">Reference proteome</keyword>
<evidence type="ECO:0000256" key="1">
    <source>
        <dbReference type="SAM" id="SignalP"/>
    </source>
</evidence>
<feature type="chain" id="PRO_5014499056" evidence="1">
    <location>
        <begin position="25"/>
        <end position="69"/>
    </location>
</feature>
<feature type="domain" description="Late nodulin" evidence="2">
    <location>
        <begin position="1"/>
        <end position="44"/>
    </location>
</feature>
<evidence type="ECO:0000313" key="3">
    <source>
        <dbReference type="EMBL" id="KEH21521.1"/>
    </source>
</evidence>
<dbReference type="EMBL" id="CM001223">
    <property type="protein sequence ID" value="KEH21521.1"/>
    <property type="molecule type" value="Genomic_DNA"/>
</dbReference>
<name>A0A072TWF5_MEDTR</name>
<reference evidence="3 5" key="2">
    <citation type="journal article" date="2014" name="BMC Genomics">
        <title>An improved genome release (version Mt4.0) for the model legume Medicago truncatula.</title>
        <authorList>
            <person name="Tang H."/>
            <person name="Krishnakumar V."/>
            <person name="Bidwell S."/>
            <person name="Rosen B."/>
            <person name="Chan A."/>
            <person name="Zhou S."/>
            <person name="Gentzbittel L."/>
            <person name="Childs K.L."/>
            <person name="Yandell M."/>
            <person name="Gundlach H."/>
            <person name="Mayer K.F."/>
            <person name="Schwartz D.C."/>
            <person name="Town C.D."/>
        </authorList>
    </citation>
    <scope>GENOME REANNOTATION</scope>
    <source>
        <strain evidence="3">A17</strain>
        <strain evidence="4 5">cv. Jemalong A17</strain>
    </source>
</reference>
<dbReference type="Pfam" id="PF07127">
    <property type="entry name" value="Nodulin_late"/>
    <property type="match status" value="1"/>
</dbReference>
<dbReference type="GO" id="GO:0046872">
    <property type="term" value="F:metal ion binding"/>
    <property type="evidence" value="ECO:0007669"/>
    <property type="project" value="InterPro"/>
</dbReference>
<gene>
    <name evidence="3" type="ordered locus">MTR_7g006960</name>
</gene>
<reference evidence="4" key="3">
    <citation type="submission" date="2015-04" db="UniProtKB">
        <authorList>
            <consortium name="EnsemblPlants"/>
        </authorList>
    </citation>
    <scope>IDENTIFICATION</scope>
    <source>
        <strain evidence="4">cv. Jemalong A17</strain>
    </source>
</reference>
<evidence type="ECO:0000313" key="4">
    <source>
        <dbReference type="EnsemblPlants" id="KEH21521"/>
    </source>
</evidence>
<dbReference type="EnsemblPlants" id="KEH21521">
    <property type="protein sequence ID" value="KEH21521"/>
    <property type="gene ID" value="MTR_7g006960"/>
</dbReference>
<accession>A0A072TWF5</accession>
<dbReference type="HOGENOM" id="CLU_2779717_0_0_1"/>